<evidence type="ECO:0000259" key="8">
    <source>
        <dbReference type="Pfam" id="PF25023"/>
    </source>
</evidence>
<dbReference type="WBParaSite" id="PSAMB.scaffold1016size37123.g10413.t2">
    <property type="protein sequence ID" value="PSAMB.scaffold1016size37123.g10413.t2"/>
    <property type="gene ID" value="PSAMB.scaffold1016size37123.g10413"/>
</dbReference>
<dbReference type="InterPro" id="IPR056822">
    <property type="entry name" value="TEN_NHL"/>
</dbReference>
<dbReference type="InterPro" id="IPR056823">
    <property type="entry name" value="TEN-like_YD-shell"/>
</dbReference>
<evidence type="ECO:0000256" key="5">
    <source>
        <dbReference type="ARBA" id="ARBA00023157"/>
    </source>
</evidence>
<name>A0A914UHW9_9BILA</name>
<feature type="domain" description="Teneurin-like YD-shell" evidence="8">
    <location>
        <begin position="200"/>
        <end position="1020"/>
    </location>
</feature>
<evidence type="ECO:0000256" key="2">
    <source>
        <dbReference type="ARBA" id="ARBA00022475"/>
    </source>
</evidence>
<dbReference type="InterPro" id="IPR006530">
    <property type="entry name" value="YD"/>
</dbReference>
<dbReference type="NCBIfam" id="TIGR01643">
    <property type="entry name" value="YD_repeat_2x"/>
    <property type="match status" value="1"/>
</dbReference>
<evidence type="ECO:0000259" key="6">
    <source>
        <dbReference type="Pfam" id="PF15636"/>
    </source>
</evidence>
<dbReference type="InterPro" id="IPR051216">
    <property type="entry name" value="Teneurin"/>
</dbReference>
<dbReference type="InterPro" id="IPR028916">
    <property type="entry name" value="Tox-GHH_dom"/>
</dbReference>
<evidence type="ECO:0000259" key="7">
    <source>
        <dbReference type="Pfam" id="PF25021"/>
    </source>
</evidence>
<dbReference type="Gene3D" id="2.120.10.30">
    <property type="entry name" value="TolB, C-terminal domain"/>
    <property type="match status" value="1"/>
</dbReference>
<feature type="domain" description="Tox-GHH" evidence="6">
    <location>
        <begin position="1274"/>
        <end position="1325"/>
    </location>
</feature>
<evidence type="ECO:0000256" key="1">
    <source>
        <dbReference type="ARBA" id="ARBA00004236"/>
    </source>
</evidence>
<dbReference type="Pfam" id="PF25021">
    <property type="entry name" value="TEN_NHL"/>
    <property type="match status" value="1"/>
</dbReference>
<evidence type="ECO:0000256" key="4">
    <source>
        <dbReference type="ARBA" id="ARBA00022737"/>
    </source>
</evidence>
<organism evidence="9 10">
    <name type="scientific">Plectus sambesii</name>
    <dbReference type="NCBI Taxonomy" id="2011161"/>
    <lineage>
        <taxon>Eukaryota</taxon>
        <taxon>Metazoa</taxon>
        <taxon>Ecdysozoa</taxon>
        <taxon>Nematoda</taxon>
        <taxon>Chromadorea</taxon>
        <taxon>Plectida</taxon>
        <taxon>Plectina</taxon>
        <taxon>Plectoidea</taxon>
        <taxon>Plectidae</taxon>
        <taxon>Plectus</taxon>
    </lineage>
</organism>
<keyword evidence="4" id="KW-0677">Repeat</keyword>
<evidence type="ECO:0000313" key="9">
    <source>
        <dbReference type="Proteomes" id="UP000887566"/>
    </source>
</evidence>
<keyword evidence="9" id="KW-1185">Reference proteome</keyword>
<dbReference type="Gene3D" id="2.180.10.10">
    <property type="entry name" value="RHS repeat-associated core"/>
    <property type="match status" value="2"/>
</dbReference>
<accession>A0A914UHW9</accession>
<dbReference type="GO" id="GO:0008045">
    <property type="term" value="P:motor neuron axon guidance"/>
    <property type="evidence" value="ECO:0007669"/>
    <property type="project" value="TreeGrafter"/>
</dbReference>
<evidence type="ECO:0000313" key="10">
    <source>
        <dbReference type="WBParaSite" id="PSAMB.scaffold1016size37123.g10413.t2"/>
    </source>
</evidence>
<dbReference type="Pfam" id="PF15636">
    <property type="entry name" value="Tox-GHH"/>
    <property type="match status" value="1"/>
</dbReference>
<evidence type="ECO:0000256" key="3">
    <source>
        <dbReference type="ARBA" id="ARBA00022536"/>
    </source>
</evidence>
<dbReference type="PANTHER" id="PTHR11219">
    <property type="entry name" value="TENEURIN AND N-ACETYLGLUCOSAMINE-1-PHOSPHODIESTER ALPHA-N-ACETYLGLUCOSAMINIDASE"/>
    <property type="match status" value="1"/>
</dbReference>
<keyword evidence="3" id="KW-0245">EGF-like domain</keyword>
<reference evidence="10" key="1">
    <citation type="submission" date="2022-11" db="UniProtKB">
        <authorList>
            <consortium name="WormBaseParasite"/>
        </authorList>
    </citation>
    <scope>IDENTIFICATION</scope>
</reference>
<dbReference type="PANTHER" id="PTHR11219:SF69">
    <property type="entry name" value="TENEURIN-A"/>
    <property type="match status" value="1"/>
</dbReference>
<dbReference type="Proteomes" id="UP000887566">
    <property type="component" value="Unplaced"/>
</dbReference>
<dbReference type="InterPro" id="IPR011042">
    <property type="entry name" value="6-blade_b-propeller_TolB-like"/>
</dbReference>
<dbReference type="SUPFAM" id="SSF101898">
    <property type="entry name" value="NHL repeat"/>
    <property type="match status" value="1"/>
</dbReference>
<protein>
    <submittedName>
        <fullName evidence="10">Tox-GHH domain-containing protein</fullName>
    </submittedName>
</protein>
<dbReference type="Pfam" id="PF25023">
    <property type="entry name" value="TEN_YD-shell"/>
    <property type="match status" value="1"/>
</dbReference>
<sequence>MVTSDRLIRTLITDKTWTPRSCVADTTLSDLNLEWPTALTVDPLRQTLLVLDSDVVYRIDVAAELARIEVGAPTGCDSLISSTNDTLSAVRLHSAKALAVGDDGTLLVVESNGKKLNQVRAFGRDGRPTLIAGKTSKCDCDRRNCPCDNEGQVLARDAHLHQPIAIVVDAAGTLHIADQANFKIKSMHPMRPSWDAHERLYDIVSADTNEVYLFNGFGQHVATQSLLSGQFVYNFTYHIDNSYGRLLQVIGGGGHRLYFVRRSNTEIQIETSHAVKTTLRLGNFDQMLETVALPDGGFIRLDHDAGKGLLLSKVDADGRAWFYDYNADGRADRLVTPAGDTYRVSESVVGQHLVSRVTRNGKFFSEFVVSPSELGAIGASNRRVLVVDGGFYVDANGYRSQFDGSEHPLLAPHETTLLKRKASLPALNEPQRRELTSRLEWRSFVRREGKGASKRVAQVGRRPRVNGRNALTVEFDRRERMDNLTDHADHKLLVVHYNEAGQIVEFEPSVADLASMNISYDAHGRTKRLAWGDRRAAFVYDQQSRLTDATAGPDGNLLPRKYAYELESSHWPSTVQVPSGLEYSVVYDDRGGLSEITTPSGDDHKFGFVHDFGRSILLRSVPFAAEPFVFALDDQQRPSEFVSPMGLRRASYQRDSLGRLSAVVADGAAVVYSYSDGSDQPVVVESPHFRRETIRQGPLPVSVSERRMAGDDESLVTAAHFAYEYDDLLRLSAVHASFDGSATLEPARFAYDSNTGRLSRVKSYNLLYDGAKTRLMGDNNVVLERMYGAHRELVQLRLVIHGNKVMEQTAHYDSAGRVEGVERTVAGEQRPPQVRTYNVDGTLGQLNVGDQAHRWTLHYDLDGRLKAVNDNKLQLINGAPVDMEKLKFETDASGAVVRRGDEWFEYDAFGRLRRISQKDATNVTYVYDDSDRLIGQKRRDGVWTRFFYALPHRPNLLTHATTGETITAFYYDDEDRLFAMQRAGTHYMIVADVDGTPSFVFDGNGALVKEVLRDPLGRELARHSDGCVSPNSLLAPVDPFYPETVDLFRVDSIGQQHLPSDVVSWLRLVGIDMRNVVPLLQLNDRRWLSAEWDVASALCSAERSVLSAAECGVASRIQHFSRFATVGPSLVLPPGLGLGVARRVRWANVASVVGAGVSISTDGTNRAVVHIAKSVDMPTHDALNLLLNESFFVGAQLAALDAAAPAGSRAIVERHFWKKSAEQSVQDLTSLGIVSETATLTSLLNISVGDSQVTIVGPRSRTIIHYGDNMEALRRRLVKEETKGVERRVWAREADLVERKQPTRTPWSESQRQQLLADGFVSDFAPVFRPPPADSGVVASLSDLTFWEFKSTKR</sequence>
<comment type="subcellular location">
    <subcellularLocation>
        <location evidence="1">Cell membrane</location>
    </subcellularLocation>
</comment>
<keyword evidence="2" id="KW-1003">Cell membrane</keyword>
<proteinExistence type="predicted"/>
<feature type="domain" description="Teneurin NHL" evidence="7">
    <location>
        <begin position="3"/>
        <end position="186"/>
    </location>
</feature>
<keyword evidence="2" id="KW-0472">Membrane</keyword>
<dbReference type="GO" id="GO:0005886">
    <property type="term" value="C:plasma membrane"/>
    <property type="evidence" value="ECO:0007669"/>
    <property type="project" value="UniProtKB-SubCell"/>
</dbReference>
<keyword evidence="5" id="KW-1015">Disulfide bond</keyword>